<proteinExistence type="predicted"/>
<feature type="non-terminal residue" evidence="2">
    <location>
        <position position="218"/>
    </location>
</feature>
<protein>
    <submittedName>
        <fullName evidence="2">10696_t:CDS:1</fullName>
    </submittedName>
</protein>
<dbReference type="AlphaFoldDB" id="A0A9N9EA18"/>
<reference evidence="2" key="1">
    <citation type="submission" date="2021-06" db="EMBL/GenBank/DDBJ databases">
        <authorList>
            <person name="Kallberg Y."/>
            <person name="Tangrot J."/>
            <person name="Rosling A."/>
        </authorList>
    </citation>
    <scope>NUCLEOTIDE SEQUENCE</scope>
    <source>
        <strain evidence="2">IN212</strain>
    </source>
</reference>
<dbReference type="Proteomes" id="UP000789396">
    <property type="component" value="Unassembled WGS sequence"/>
</dbReference>
<dbReference type="EMBL" id="CAJVPZ010015500">
    <property type="protein sequence ID" value="CAG8666623.1"/>
    <property type="molecule type" value="Genomic_DNA"/>
</dbReference>
<comment type="caution">
    <text evidence="2">The sequence shown here is derived from an EMBL/GenBank/DDBJ whole genome shotgun (WGS) entry which is preliminary data.</text>
</comment>
<feature type="region of interest" description="Disordered" evidence="1">
    <location>
        <begin position="45"/>
        <end position="85"/>
    </location>
</feature>
<evidence type="ECO:0000313" key="2">
    <source>
        <dbReference type="EMBL" id="CAG8666623.1"/>
    </source>
</evidence>
<organism evidence="2 3">
    <name type="scientific">Racocetra fulgida</name>
    <dbReference type="NCBI Taxonomy" id="60492"/>
    <lineage>
        <taxon>Eukaryota</taxon>
        <taxon>Fungi</taxon>
        <taxon>Fungi incertae sedis</taxon>
        <taxon>Mucoromycota</taxon>
        <taxon>Glomeromycotina</taxon>
        <taxon>Glomeromycetes</taxon>
        <taxon>Diversisporales</taxon>
        <taxon>Gigasporaceae</taxon>
        <taxon>Racocetra</taxon>
    </lineage>
</organism>
<evidence type="ECO:0000256" key="1">
    <source>
        <dbReference type="SAM" id="MobiDB-lite"/>
    </source>
</evidence>
<evidence type="ECO:0000313" key="3">
    <source>
        <dbReference type="Proteomes" id="UP000789396"/>
    </source>
</evidence>
<sequence>MDIDMGNNNINQQAPGVSISTFPTTQFNFGGDLGNVFFNNSSLTEVSSSNMPKYSRSLSLRGKNRRHGSHSVTGNESRNLSIPKTGSFEGSDFSRMMLPAGSSFSFELQKDTTTIPSIQPVSTSTFKFNQETPITSTESPFQTNGATFSFQSAFPSQPFSAPVTFSNNFGSGLNLNPPATPIFNMNGDGQVFQNGTNTDVQKNIQSSNVGRPIANMRR</sequence>
<dbReference type="OrthoDB" id="10470976at2759"/>
<feature type="compositionally biased region" description="Polar residues" evidence="1">
    <location>
        <begin position="70"/>
        <end position="84"/>
    </location>
</feature>
<name>A0A9N9EA18_9GLOM</name>
<gene>
    <name evidence="2" type="ORF">RFULGI_LOCUS9058</name>
</gene>
<accession>A0A9N9EA18</accession>
<feature type="compositionally biased region" description="Polar residues" evidence="1">
    <location>
        <begin position="45"/>
        <end position="58"/>
    </location>
</feature>
<keyword evidence="3" id="KW-1185">Reference proteome</keyword>